<comment type="caution">
    <text evidence="1">The sequence shown here is derived from an EMBL/GenBank/DDBJ whole genome shotgun (WGS) entry which is preliminary data.</text>
</comment>
<reference evidence="1" key="1">
    <citation type="journal article" date="2014" name="Front. Microbiol.">
        <title>High frequency of phylogenetically diverse reductive dehalogenase-homologous genes in deep subseafloor sedimentary metagenomes.</title>
        <authorList>
            <person name="Kawai M."/>
            <person name="Futagami T."/>
            <person name="Toyoda A."/>
            <person name="Takaki Y."/>
            <person name="Nishi S."/>
            <person name="Hori S."/>
            <person name="Arai W."/>
            <person name="Tsubouchi T."/>
            <person name="Morono Y."/>
            <person name="Uchiyama I."/>
            <person name="Ito T."/>
            <person name="Fujiyama A."/>
            <person name="Inagaki F."/>
            <person name="Takami H."/>
        </authorList>
    </citation>
    <scope>NUCLEOTIDE SEQUENCE</scope>
    <source>
        <strain evidence="1">Expedition CK06-06</strain>
    </source>
</reference>
<gene>
    <name evidence="1" type="ORF">S03H2_10414</name>
</gene>
<name>X1GQA8_9ZZZZ</name>
<proteinExistence type="predicted"/>
<feature type="non-terminal residue" evidence="1">
    <location>
        <position position="1"/>
    </location>
</feature>
<evidence type="ECO:0000313" key="1">
    <source>
        <dbReference type="EMBL" id="GAH35193.1"/>
    </source>
</evidence>
<protein>
    <submittedName>
        <fullName evidence="1">Uncharacterized protein</fullName>
    </submittedName>
</protein>
<sequence length="140" mass="15313">AVDGDTFTVQEFSMNNTLGMIGESGVIVQSIEIENTEELDELPVAEFMGSEGHITEVIITHDTEIYRDTTFKDIVVISPGDKPPDLPDEIVIEVEPGSADEIGPNSMVTIWGERRGDRVIANVILFQPPPAMPELNFSSP</sequence>
<dbReference type="EMBL" id="BARU01005356">
    <property type="protein sequence ID" value="GAH35193.1"/>
    <property type="molecule type" value="Genomic_DNA"/>
</dbReference>
<dbReference type="AlphaFoldDB" id="X1GQA8"/>
<accession>X1GQA8</accession>
<organism evidence="1">
    <name type="scientific">marine sediment metagenome</name>
    <dbReference type="NCBI Taxonomy" id="412755"/>
    <lineage>
        <taxon>unclassified sequences</taxon>
        <taxon>metagenomes</taxon>
        <taxon>ecological metagenomes</taxon>
    </lineage>
</organism>